<dbReference type="GO" id="GO:0005096">
    <property type="term" value="F:GTPase activator activity"/>
    <property type="evidence" value="ECO:0007669"/>
    <property type="project" value="InterPro"/>
</dbReference>
<evidence type="ECO:0000313" key="3">
    <source>
        <dbReference type="EMBL" id="EEN57849.1"/>
    </source>
</evidence>
<dbReference type="InterPro" id="IPR027038">
    <property type="entry name" value="RanGap"/>
</dbReference>
<dbReference type="InterPro" id="IPR032675">
    <property type="entry name" value="LRR_dom_sf"/>
</dbReference>
<dbReference type="InterPro" id="IPR001611">
    <property type="entry name" value="Leu-rich_rpt"/>
</dbReference>
<dbReference type="InParanoid" id="C3YPR5"/>
<evidence type="ECO:0000256" key="1">
    <source>
        <dbReference type="SAM" id="MobiDB-lite"/>
    </source>
</evidence>
<dbReference type="STRING" id="7739.C3YPR5"/>
<dbReference type="SMART" id="SM00368">
    <property type="entry name" value="LRR_RI"/>
    <property type="match status" value="3"/>
</dbReference>
<dbReference type="EMBL" id="GG666538">
    <property type="protein sequence ID" value="EEN57849.1"/>
    <property type="molecule type" value="Genomic_DNA"/>
</dbReference>
<sequence length="737" mass="82188">MIENVDAVVTEPKMSGDSEGLSPANKKQSIRRRKTAPGRQELYGRPPEDTQSNKERTTITTHVHAVVHNEPSSPRKEENRRRKTAPGRQELYGRPPEDTQSNDVRERTTIMTHAVVHKEPSSPRKEANKWRKTAPGRQELYGRPPEDTQPNVRERTTVTTHAVVHKEPSSPRKEGAKGTQKAVQTSSSPGQDAELDQLYESRKATAQDAIQHASAQPFYEMDISPADDEQEQPFYKMDVTAAKDKLQKDQPFYEMDVVSAVDGEKAERPFYQMDDNRLDKSASSSNVYADLDPEFVAAQDEACRRHRVREQNRGAENDETKCCQNCRVFSRSRLGCMVAVCVSVILAAITATVVSVVVSRSDDLLNQKTLATTETISSSQLPGTTPTSTTEGRDWQGEWALYIREYFGENRDVATALEESYAANDVVMSLLQDRFFWPWVCRYWALSRSLPCTLAQAVAFCVKSGTFSEYMTSHGLSTYSEFFSSVRNALEALQKVTTSTGSELICVPAVLSLSKHTLSDNDVTALVNLFPYLEWTGKLLMVNCNISAKAATSMAGHIHILRTLTHISLQDNKIGDDGVRAIAEKFSHLRKMGFLDISNNGITEVGGEAIAKGLVHLQELQELYLRDNALALSLSSLAKSFANMSRLKYVDLNSVTCRATSFRMAAQQARAAVHTLAGLVRRAGTPLYDGSRAGDTQELAWQRVKQELLTGKKLEISRGQLKVDLRIRLLATEELRY</sequence>
<keyword evidence="2" id="KW-1133">Transmembrane helix</keyword>
<feature type="compositionally biased region" description="Low complexity" evidence="1">
    <location>
        <begin position="58"/>
        <end position="68"/>
    </location>
</feature>
<feature type="compositionally biased region" description="Polar residues" evidence="1">
    <location>
        <begin position="181"/>
        <end position="190"/>
    </location>
</feature>
<dbReference type="PANTHER" id="PTHR24113:SF15">
    <property type="entry name" value="NACHT DOMAIN-CONTAINING PROTEIN"/>
    <property type="match status" value="1"/>
</dbReference>
<evidence type="ECO:0000256" key="2">
    <source>
        <dbReference type="SAM" id="Phobius"/>
    </source>
</evidence>
<dbReference type="PANTHER" id="PTHR24113">
    <property type="entry name" value="RAN GTPASE-ACTIVATING PROTEIN 1"/>
    <property type="match status" value="1"/>
</dbReference>
<feature type="region of interest" description="Disordered" evidence="1">
    <location>
        <begin position="1"/>
        <end position="192"/>
    </location>
</feature>
<name>C3YPR5_BRAFL</name>
<feature type="compositionally biased region" description="Basic and acidic residues" evidence="1">
    <location>
        <begin position="164"/>
        <end position="176"/>
    </location>
</feature>
<organism>
    <name type="scientific">Branchiostoma floridae</name>
    <name type="common">Florida lancelet</name>
    <name type="synonym">Amphioxus</name>
    <dbReference type="NCBI Taxonomy" id="7739"/>
    <lineage>
        <taxon>Eukaryota</taxon>
        <taxon>Metazoa</taxon>
        <taxon>Chordata</taxon>
        <taxon>Cephalochordata</taxon>
        <taxon>Leptocardii</taxon>
        <taxon>Amphioxiformes</taxon>
        <taxon>Branchiostomatidae</taxon>
        <taxon>Branchiostoma</taxon>
    </lineage>
</organism>
<dbReference type="SUPFAM" id="SSF52047">
    <property type="entry name" value="RNI-like"/>
    <property type="match status" value="1"/>
</dbReference>
<dbReference type="AlphaFoldDB" id="C3YPR5"/>
<reference evidence="3" key="1">
    <citation type="journal article" date="2008" name="Nature">
        <title>The amphioxus genome and the evolution of the chordate karyotype.</title>
        <authorList>
            <consortium name="US DOE Joint Genome Institute (JGI-PGF)"/>
            <person name="Putnam N.H."/>
            <person name="Butts T."/>
            <person name="Ferrier D.E.K."/>
            <person name="Furlong R.F."/>
            <person name="Hellsten U."/>
            <person name="Kawashima T."/>
            <person name="Robinson-Rechavi M."/>
            <person name="Shoguchi E."/>
            <person name="Terry A."/>
            <person name="Yu J.-K."/>
            <person name="Benito-Gutierrez E.L."/>
            <person name="Dubchak I."/>
            <person name="Garcia-Fernandez J."/>
            <person name="Gibson-Brown J.J."/>
            <person name="Grigoriev I.V."/>
            <person name="Horton A.C."/>
            <person name="de Jong P.J."/>
            <person name="Jurka J."/>
            <person name="Kapitonov V.V."/>
            <person name="Kohara Y."/>
            <person name="Kuroki Y."/>
            <person name="Lindquist E."/>
            <person name="Lucas S."/>
            <person name="Osoegawa K."/>
            <person name="Pennacchio L.A."/>
            <person name="Salamov A.A."/>
            <person name="Satou Y."/>
            <person name="Sauka-Spengler T."/>
            <person name="Schmutz J."/>
            <person name="Shin-I T."/>
            <person name="Toyoda A."/>
            <person name="Bronner-Fraser M."/>
            <person name="Fujiyama A."/>
            <person name="Holland L.Z."/>
            <person name="Holland P.W.H."/>
            <person name="Satoh N."/>
            <person name="Rokhsar D.S."/>
        </authorList>
    </citation>
    <scope>NUCLEOTIDE SEQUENCE [LARGE SCALE GENOMIC DNA]</scope>
    <source>
        <strain evidence="3">S238N-H82</strain>
        <tissue evidence="3">Testes</tissue>
    </source>
</reference>
<gene>
    <name evidence="3" type="ORF">BRAFLDRAFT_75945</name>
</gene>
<dbReference type="Gene3D" id="3.80.10.10">
    <property type="entry name" value="Ribonuclease Inhibitor"/>
    <property type="match status" value="1"/>
</dbReference>
<dbReference type="Pfam" id="PF13516">
    <property type="entry name" value="LRR_6"/>
    <property type="match status" value="2"/>
</dbReference>
<feature type="compositionally biased region" description="Basic and acidic residues" evidence="1">
    <location>
        <begin position="116"/>
        <end position="129"/>
    </location>
</feature>
<keyword evidence="2" id="KW-0812">Transmembrane</keyword>
<accession>C3YPR5</accession>
<keyword evidence="2" id="KW-0472">Membrane</keyword>
<proteinExistence type="predicted"/>
<feature type="compositionally biased region" description="Basic and acidic residues" evidence="1">
    <location>
        <begin position="46"/>
        <end position="57"/>
    </location>
</feature>
<dbReference type="eggNOG" id="ENOG502RTTE">
    <property type="taxonomic scope" value="Eukaryota"/>
</dbReference>
<feature type="transmembrane region" description="Helical" evidence="2">
    <location>
        <begin position="334"/>
        <end position="358"/>
    </location>
</feature>
<protein>
    <submittedName>
        <fullName evidence="3">Uncharacterized protein</fullName>
    </submittedName>
</protein>